<evidence type="ECO:0000256" key="2">
    <source>
        <dbReference type="SAM" id="MobiDB-lite"/>
    </source>
</evidence>
<dbReference type="Gramene" id="OIT26697">
    <property type="protein sequence ID" value="OIT26697"/>
    <property type="gene ID" value="A4A49_53716"/>
</dbReference>
<dbReference type="PANTHER" id="PTHR47592">
    <property type="entry name" value="PBF68 PROTEIN"/>
    <property type="match status" value="1"/>
</dbReference>
<dbReference type="OMA" id="NTEEKCI"/>
<evidence type="ECO:0000256" key="1">
    <source>
        <dbReference type="PROSITE-ProRule" id="PRU00047"/>
    </source>
</evidence>
<dbReference type="EMBL" id="MJEQ01002700">
    <property type="protein sequence ID" value="OIT26697.1"/>
    <property type="molecule type" value="Genomic_DNA"/>
</dbReference>
<dbReference type="PROSITE" id="PS50158">
    <property type="entry name" value="ZF_CCHC"/>
    <property type="match status" value="1"/>
</dbReference>
<evidence type="ECO:0000313" key="5">
    <source>
        <dbReference type="Proteomes" id="UP000187609"/>
    </source>
</evidence>
<dbReference type="Pfam" id="PF00098">
    <property type="entry name" value="zf-CCHC"/>
    <property type="match status" value="1"/>
</dbReference>
<evidence type="ECO:0000259" key="3">
    <source>
        <dbReference type="PROSITE" id="PS50158"/>
    </source>
</evidence>
<gene>
    <name evidence="4" type="ORF">A4A49_53716</name>
</gene>
<comment type="caution">
    <text evidence="4">The sequence shown here is derived from an EMBL/GenBank/DDBJ whole genome shotgun (WGS) entry which is preliminary data.</text>
</comment>
<protein>
    <recommendedName>
        <fullName evidence="3">CCHC-type domain-containing protein</fullName>
    </recommendedName>
</protein>
<feature type="domain" description="CCHC-type" evidence="3">
    <location>
        <begin position="190"/>
        <end position="204"/>
    </location>
</feature>
<dbReference type="GO" id="GO:0003676">
    <property type="term" value="F:nucleic acid binding"/>
    <property type="evidence" value="ECO:0007669"/>
    <property type="project" value="InterPro"/>
</dbReference>
<name>A0A1J6L6E4_NICAT</name>
<dbReference type="SMART" id="SM00343">
    <property type="entry name" value="ZnF_C2HC"/>
    <property type="match status" value="1"/>
</dbReference>
<dbReference type="InterPro" id="IPR036875">
    <property type="entry name" value="Znf_CCHC_sf"/>
</dbReference>
<keyword evidence="1" id="KW-0479">Metal-binding</keyword>
<keyword evidence="1" id="KW-0863">Zinc-finger</keyword>
<dbReference type="InterPro" id="IPR054722">
    <property type="entry name" value="PolX-like_BBD"/>
</dbReference>
<proteinExistence type="predicted"/>
<dbReference type="Pfam" id="PF22936">
    <property type="entry name" value="Pol_BBD"/>
    <property type="match status" value="1"/>
</dbReference>
<organism evidence="4 5">
    <name type="scientific">Nicotiana attenuata</name>
    <name type="common">Coyote tobacco</name>
    <dbReference type="NCBI Taxonomy" id="49451"/>
    <lineage>
        <taxon>Eukaryota</taxon>
        <taxon>Viridiplantae</taxon>
        <taxon>Streptophyta</taxon>
        <taxon>Embryophyta</taxon>
        <taxon>Tracheophyta</taxon>
        <taxon>Spermatophyta</taxon>
        <taxon>Magnoliopsida</taxon>
        <taxon>eudicotyledons</taxon>
        <taxon>Gunneridae</taxon>
        <taxon>Pentapetalae</taxon>
        <taxon>asterids</taxon>
        <taxon>lamiids</taxon>
        <taxon>Solanales</taxon>
        <taxon>Solanaceae</taxon>
        <taxon>Nicotianoideae</taxon>
        <taxon>Nicotianeae</taxon>
        <taxon>Nicotiana</taxon>
    </lineage>
</organism>
<accession>A0A1J6L6E4</accession>
<keyword evidence="1" id="KW-0862">Zinc</keyword>
<feature type="compositionally biased region" description="Low complexity" evidence="2">
    <location>
        <begin position="155"/>
        <end position="167"/>
    </location>
</feature>
<dbReference type="InterPro" id="IPR001878">
    <property type="entry name" value="Znf_CCHC"/>
</dbReference>
<dbReference type="AlphaFoldDB" id="A0A1J6L6E4"/>
<dbReference type="SUPFAM" id="SSF57756">
    <property type="entry name" value="Retrovirus zinc finger-like domains"/>
    <property type="match status" value="1"/>
</dbReference>
<dbReference type="GO" id="GO:0008270">
    <property type="term" value="F:zinc ion binding"/>
    <property type="evidence" value="ECO:0007669"/>
    <property type="project" value="UniProtKB-KW"/>
</dbReference>
<feature type="region of interest" description="Disordered" evidence="2">
    <location>
        <begin position="154"/>
        <end position="183"/>
    </location>
</feature>
<dbReference type="Proteomes" id="UP000187609">
    <property type="component" value="Unassembled WGS sequence"/>
</dbReference>
<sequence length="316" mass="36137">MKASGSDSGFNKMFEVFKLDRFDGSNFTRWKDKLLFFLTELGIAYLLSSDLTAMPEPTNEDSNKIKAARKRREDDEKYTAVKQGTDIFLGMTFFEFQMIDGKSVMEQVDEKKLLHSSEDFNVDQLTKHIRIEEESRKRENKYAAETSSKVNYYESSKANNSGKSGNKAGKKRKFEAAPKENSSNIKKGPCYTCGKMDHFKRDCRFRKRQKNKENAGQKRVNNVEQQQASSSDIVAMISAFTNLNLSMVTECNMAATMKSADWWYDSGATIHVCNDKSFFKHYEVATSDEKVLMENHDTAKVFGKGTLNNNSLRERS</sequence>
<reference evidence="4" key="1">
    <citation type="submission" date="2016-11" db="EMBL/GenBank/DDBJ databases">
        <title>The genome of Nicotiana attenuata.</title>
        <authorList>
            <person name="Xu S."/>
            <person name="Brockmoeller T."/>
            <person name="Gaquerel E."/>
            <person name="Navarro A."/>
            <person name="Kuhl H."/>
            <person name="Gase K."/>
            <person name="Ling Z."/>
            <person name="Zhou W."/>
            <person name="Kreitzer C."/>
            <person name="Stanke M."/>
            <person name="Tang H."/>
            <person name="Lyons E."/>
            <person name="Pandey P."/>
            <person name="Pandey S.P."/>
            <person name="Timmermann B."/>
            <person name="Baldwin I.T."/>
        </authorList>
    </citation>
    <scope>NUCLEOTIDE SEQUENCE [LARGE SCALE GENOMIC DNA]</scope>
    <source>
        <strain evidence="4">UT</strain>
    </source>
</reference>
<keyword evidence="5" id="KW-1185">Reference proteome</keyword>
<dbReference type="PANTHER" id="PTHR47592:SF31">
    <property type="entry name" value="ZINC FINGER, CCHC-TYPE-RELATED"/>
    <property type="match status" value="1"/>
</dbReference>
<evidence type="ECO:0000313" key="4">
    <source>
        <dbReference type="EMBL" id="OIT26697.1"/>
    </source>
</evidence>
<dbReference type="Gene3D" id="4.10.60.10">
    <property type="entry name" value="Zinc finger, CCHC-type"/>
    <property type="match status" value="1"/>
</dbReference>